<feature type="transmembrane region" description="Helical" evidence="2">
    <location>
        <begin position="106"/>
        <end position="126"/>
    </location>
</feature>
<keyword evidence="2" id="KW-0812">Transmembrane</keyword>
<evidence type="ECO:0000256" key="2">
    <source>
        <dbReference type="SAM" id="Phobius"/>
    </source>
</evidence>
<feature type="region of interest" description="Disordered" evidence="1">
    <location>
        <begin position="1"/>
        <end position="24"/>
    </location>
</feature>
<reference evidence="3 4" key="1">
    <citation type="submission" date="2016-10" db="EMBL/GenBank/DDBJ databases">
        <authorList>
            <person name="de Groot N.N."/>
        </authorList>
    </citation>
    <scope>NUCLEOTIDE SEQUENCE [LARGE SCALE GENOMIC DNA]</scope>
    <source>
        <strain evidence="3 4">CGMCC 1.11147</strain>
    </source>
</reference>
<proteinExistence type="predicted"/>
<evidence type="ECO:0000256" key="1">
    <source>
        <dbReference type="SAM" id="MobiDB-lite"/>
    </source>
</evidence>
<evidence type="ECO:0000313" key="4">
    <source>
        <dbReference type="Proteomes" id="UP000199004"/>
    </source>
</evidence>
<evidence type="ECO:0000313" key="3">
    <source>
        <dbReference type="EMBL" id="SDO51197.1"/>
    </source>
</evidence>
<sequence length="148" mass="15438">MPHDHSHSPSHSGDTVPDATAQLDLSSDPSAGRGRLATLWSGITAAVGAVMGLLPHLLHHVSFFAGAALVTGVGGNLVFGALGLLLSVPMLRRLHRRFGTWKAPTVAVAVFAVMFSLSAFVIGPAISGTDQQEPAPSQIDPEHSEHHD</sequence>
<organism evidence="3 4">
    <name type="scientific">Nocardioides szechwanensis</name>
    <dbReference type="NCBI Taxonomy" id="1005944"/>
    <lineage>
        <taxon>Bacteria</taxon>
        <taxon>Bacillati</taxon>
        <taxon>Actinomycetota</taxon>
        <taxon>Actinomycetes</taxon>
        <taxon>Propionibacteriales</taxon>
        <taxon>Nocardioidaceae</taxon>
        <taxon>Nocardioides</taxon>
    </lineage>
</organism>
<dbReference type="AlphaFoldDB" id="A0A1H0K5R8"/>
<keyword evidence="2" id="KW-0472">Membrane</keyword>
<accession>A0A1H0K5R8</accession>
<name>A0A1H0K5R8_9ACTN</name>
<dbReference type="RefSeq" id="WP_174812386.1">
    <property type="nucleotide sequence ID" value="NZ_BKAE01000014.1"/>
</dbReference>
<dbReference type="Proteomes" id="UP000199004">
    <property type="component" value="Unassembled WGS sequence"/>
</dbReference>
<feature type="transmembrane region" description="Helical" evidence="2">
    <location>
        <begin position="36"/>
        <end position="57"/>
    </location>
</feature>
<keyword evidence="4" id="KW-1185">Reference proteome</keyword>
<protein>
    <submittedName>
        <fullName evidence="3">Uncharacterized protein</fullName>
    </submittedName>
</protein>
<feature type="transmembrane region" description="Helical" evidence="2">
    <location>
        <begin position="63"/>
        <end position="86"/>
    </location>
</feature>
<keyword evidence="2" id="KW-1133">Transmembrane helix</keyword>
<feature type="region of interest" description="Disordered" evidence="1">
    <location>
        <begin position="128"/>
        <end position="148"/>
    </location>
</feature>
<dbReference type="STRING" id="1005944.SAMN05192576_4163"/>
<dbReference type="EMBL" id="FNIC01000009">
    <property type="protein sequence ID" value="SDO51197.1"/>
    <property type="molecule type" value="Genomic_DNA"/>
</dbReference>
<gene>
    <name evidence="3" type="ORF">SAMN05192576_4163</name>
</gene>